<keyword evidence="3" id="KW-1185">Reference proteome</keyword>
<feature type="transmembrane region" description="Helical" evidence="1">
    <location>
        <begin position="65"/>
        <end position="85"/>
    </location>
</feature>
<gene>
    <name evidence="2" type="ORF">SAMN05421866_2267</name>
</gene>
<dbReference type="RefSeq" id="WP_040995051.1">
    <property type="nucleotide sequence ID" value="NZ_FQWT01000003.1"/>
</dbReference>
<dbReference type="eggNOG" id="COG4818">
    <property type="taxonomic scope" value="Bacteria"/>
</dbReference>
<protein>
    <recommendedName>
        <fullName evidence="4">Import component protein</fullName>
    </recommendedName>
</protein>
<accession>A0A1M5R6T4</accession>
<dbReference type="EMBL" id="FQWT01000003">
    <property type="protein sequence ID" value="SHH21786.1"/>
    <property type="molecule type" value="Genomic_DNA"/>
</dbReference>
<dbReference type="Proteomes" id="UP000184047">
    <property type="component" value="Unassembled WGS sequence"/>
</dbReference>
<keyword evidence="1" id="KW-1133">Transmembrane helix</keyword>
<proteinExistence type="predicted"/>
<organism evidence="2 3">
    <name type="scientific">Chryseobacterium oranimense</name>
    <dbReference type="NCBI Taxonomy" id="421058"/>
    <lineage>
        <taxon>Bacteria</taxon>
        <taxon>Pseudomonadati</taxon>
        <taxon>Bacteroidota</taxon>
        <taxon>Flavobacteriia</taxon>
        <taxon>Flavobacteriales</taxon>
        <taxon>Weeksellaceae</taxon>
        <taxon>Chryseobacterium group</taxon>
        <taxon>Chryseobacterium</taxon>
    </lineage>
</organism>
<feature type="transmembrane region" description="Helical" evidence="1">
    <location>
        <begin position="40"/>
        <end position="59"/>
    </location>
</feature>
<name>A0A1M5R6T4_9FLAO</name>
<sequence length="107" mass="11704">MNNKTLSIVSYITLIGWLIAYFGGKENADSLLKYHLKQSLGLLIVAVLFNIVLGVLISIVPALSLLSLIGFVFIALLIIGIINAANEVKKPLPLIGKMFEDKFSFIN</sequence>
<dbReference type="AlphaFoldDB" id="A0A1M5R6T4"/>
<reference evidence="3" key="1">
    <citation type="submission" date="2016-11" db="EMBL/GenBank/DDBJ databases">
        <authorList>
            <person name="Varghese N."/>
            <person name="Submissions S."/>
        </authorList>
    </citation>
    <scope>NUCLEOTIDE SEQUENCE [LARGE SCALE GENOMIC DNA]</scope>
    <source>
        <strain evidence="3">DSM 19055</strain>
    </source>
</reference>
<dbReference type="OrthoDB" id="6400719at2"/>
<keyword evidence="1" id="KW-0472">Membrane</keyword>
<keyword evidence="1" id="KW-0812">Transmembrane</keyword>
<evidence type="ECO:0000313" key="2">
    <source>
        <dbReference type="EMBL" id="SHH21786.1"/>
    </source>
</evidence>
<dbReference type="STRING" id="421058.SAMN05421866_2267"/>
<evidence type="ECO:0000256" key="1">
    <source>
        <dbReference type="SAM" id="Phobius"/>
    </source>
</evidence>
<evidence type="ECO:0008006" key="4">
    <source>
        <dbReference type="Google" id="ProtNLM"/>
    </source>
</evidence>
<feature type="transmembrane region" description="Helical" evidence="1">
    <location>
        <begin position="6"/>
        <end position="24"/>
    </location>
</feature>
<evidence type="ECO:0000313" key="3">
    <source>
        <dbReference type="Proteomes" id="UP000184047"/>
    </source>
</evidence>